<dbReference type="EMBL" id="MT556665">
    <property type="protein sequence ID" value="QKY63914.1"/>
    <property type="molecule type" value="Genomic_DNA"/>
</dbReference>
<dbReference type="CDD" id="cd00310">
    <property type="entry name" value="ATP-synt_Fo_a_6"/>
    <property type="match status" value="1"/>
</dbReference>
<evidence type="ECO:0000256" key="11">
    <source>
        <dbReference type="RuleBase" id="RU004450"/>
    </source>
</evidence>
<dbReference type="AlphaFoldDB" id="A0A7U3MYB4"/>
<keyword evidence="10" id="KW-0066">ATP synthesis</keyword>
<accession>A0A7U3MYB4</accession>
<keyword evidence="6" id="KW-0375">Hydrogen ion transport</keyword>
<keyword evidence="8" id="KW-0406">Ion transport</keyword>
<evidence type="ECO:0000256" key="2">
    <source>
        <dbReference type="ARBA" id="ARBA00006810"/>
    </source>
</evidence>
<protein>
    <recommendedName>
        <fullName evidence="11">ATP synthase subunit a</fullName>
    </recommendedName>
</protein>
<evidence type="ECO:0000256" key="4">
    <source>
        <dbReference type="ARBA" id="ARBA00022547"/>
    </source>
</evidence>
<feature type="transmembrane region" description="Helical" evidence="12">
    <location>
        <begin position="98"/>
        <end position="118"/>
    </location>
</feature>
<dbReference type="PRINTS" id="PR00123">
    <property type="entry name" value="ATPASEA"/>
</dbReference>
<name>A0A7U3MYB4_9HEMI</name>
<keyword evidence="13" id="KW-0496">Mitochondrion</keyword>
<keyword evidence="3" id="KW-0813">Transport</keyword>
<feature type="transmembrane region" description="Helical" evidence="12">
    <location>
        <begin position="156"/>
        <end position="174"/>
    </location>
</feature>
<dbReference type="GO" id="GO:0005743">
    <property type="term" value="C:mitochondrial inner membrane"/>
    <property type="evidence" value="ECO:0007669"/>
    <property type="project" value="UniProtKB-SubCell"/>
</dbReference>
<gene>
    <name evidence="13" type="primary">ATP6</name>
</gene>
<evidence type="ECO:0000256" key="5">
    <source>
        <dbReference type="ARBA" id="ARBA00022692"/>
    </source>
</evidence>
<evidence type="ECO:0000256" key="10">
    <source>
        <dbReference type="ARBA" id="ARBA00023310"/>
    </source>
</evidence>
<dbReference type="PANTHER" id="PTHR11410">
    <property type="entry name" value="ATP SYNTHASE SUBUNIT A"/>
    <property type="match status" value="1"/>
</dbReference>
<comment type="subcellular location">
    <subcellularLocation>
        <location evidence="1">Membrane</location>
        <topology evidence="1">Multi-pass membrane protein</topology>
    </subcellularLocation>
    <subcellularLocation>
        <location evidence="11">Mitochondrion inner membrane</location>
        <topology evidence="11">Multi-pass membrane protein</topology>
    </subcellularLocation>
</comment>
<reference evidence="13" key="1">
    <citation type="journal article" date="2020" name="Infect. Genet. Evol.">
        <title>Phylogeny of the North-Central American clade of blood-sucking reduviid bugs of the tribe Triatomini (Hemiptera: Triatominae) based on the mitochondrial genome.</title>
        <authorList>
            <person name="Aguilera-Uribe M."/>
            <person name="Meza-Lazaro R.N."/>
            <person name="Kieran T.J."/>
            <person name="Ibarra-Cerdena C.N."/>
            <person name="Zaldivar-Riveron A."/>
        </authorList>
    </citation>
    <scope>NUCLEOTIDE SEQUENCE</scope>
</reference>
<dbReference type="NCBIfam" id="TIGR01131">
    <property type="entry name" value="ATP_synt_6_or_A"/>
    <property type="match status" value="1"/>
</dbReference>
<comment type="similarity">
    <text evidence="2">Belongs to the ATPase A chain family.</text>
</comment>
<dbReference type="InterPro" id="IPR045083">
    <property type="entry name" value="ATP_synth_F0_asu_bact/mt"/>
</dbReference>
<dbReference type="GO" id="GO:0045259">
    <property type="term" value="C:proton-transporting ATP synthase complex"/>
    <property type="evidence" value="ECO:0007669"/>
    <property type="project" value="UniProtKB-KW"/>
</dbReference>
<dbReference type="PANTHER" id="PTHR11410:SF0">
    <property type="entry name" value="ATP SYNTHASE SUBUNIT A"/>
    <property type="match status" value="1"/>
</dbReference>
<evidence type="ECO:0000256" key="3">
    <source>
        <dbReference type="ARBA" id="ARBA00022448"/>
    </source>
</evidence>
<evidence type="ECO:0000256" key="12">
    <source>
        <dbReference type="SAM" id="Phobius"/>
    </source>
</evidence>
<keyword evidence="9 12" id="KW-0472">Membrane</keyword>
<organism evidence="13">
    <name type="scientific">Triatoma vitticeps</name>
    <dbReference type="NCBI Taxonomy" id="65350"/>
    <lineage>
        <taxon>Eukaryota</taxon>
        <taxon>Metazoa</taxon>
        <taxon>Ecdysozoa</taxon>
        <taxon>Arthropoda</taxon>
        <taxon>Hexapoda</taxon>
        <taxon>Insecta</taxon>
        <taxon>Pterygota</taxon>
        <taxon>Neoptera</taxon>
        <taxon>Paraneoptera</taxon>
        <taxon>Hemiptera</taxon>
        <taxon>Heteroptera</taxon>
        <taxon>Panheteroptera</taxon>
        <taxon>Cimicomorpha</taxon>
        <taxon>Reduviidae</taxon>
        <taxon>Triatominae</taxon>
        <taxon>Triatoma</taxon>
    </lineage>
</organism>
<evidence type="ECO:0000256" key="7">
    <source>
        <dbReference type="ARBA" id="ARBA00022989"/>
    </source>
</evidence>
<evidence type="ECO:0000313" key="13">
    <source>
        <dbReference type="EMBL" id="QKY63914.1"/>
    </source>
</evidence>
<feature type="transmembrane region" description="Helical" evidence="12">
    <location>
        <begin position="20"/>
        <end position="38"/>
    </location>
</feature>
<evidence type="ECO:0000256" key="9">
    <source>
        <dbReference type="ARBA" id="ARBA00023136"/>
    </source>
</evidence>
<dbReference type="InterPro" id="IPR023011">
    <property type="entry name" value="ATP_synth_F0_asu_AS"/>
</dbReference>
<dbReference type="Gene3D" id="1.20.120.220">
    <property type="entry name" value="ATP synthase, F0 complex, subunit A"/>
    <property type="match status" value="1"/>
</dbReference>
<dbReference type="Pfam" id="PF00119">
    <property type="entry name" value="ATP-synt_A"/>
    <property type="match status" value="1"/>
</dbReference>
<keyword evidence="7 12" id="KW-1133">Transmembrane helix</keyword>
<dbReference type="GO" id="GO:0046933">
    <property type="term" value="F:proton-transporting ATP synthase activity, rotational mechanism"/>
    <property type="evidence" value="ECO:0007669"/>
    <property type="project" value="TreeGrafter"/>
</dbReference>
<proteinExistence type="inferred from homology"/>
<evidence type="ECO:0000256" key="6">
    <source>
        <dbReference type="ARBA" id="ARBA00022781"/>
    </source>
</evidence>
<evidence type="ECO:0000256" key="8">
    <source>
        <dbReference type="ARBA" id="ARBA00023065"/>
    </source>
</evidence>
<evidence type="ECO:0000256" key="1">
    <source>
        <dbReference type="ARBA" id="ARBA00004141"/>
    </source>
</evidence>
<dbReference type="InterPro" id="IPR000568">
    <property type="entry name" value="ATP_synth_F0_asu"/>
</dbReference>
<sequence>MMTNLFSAFDPATSINLSLNWLSTFIGFLIIPTTYWMIPSRYNSLFKMVHLKLHLEFKTLLGPSGTGFSIVFISLFTFILFNNFMGLFPYIFTSSSHLTYTVTLALPMWLSIMIFGWINHTQHMLAHLIPEGSPAILMPFMACIETISNLIRPGALAVRLTANMIAGHLLMSLLGDSILNTSSYMIPLIMTFQLILVLFETAVSFIQAYVFSVLSTLYTSEVA</sequence>
<feature type="transmembrane region" description="Helical" evidence="12">
    <location>
        <begin position="59"/>
        <end position="92"/>
    </location>
</feature>
<keyword evidence="5 12" id="KW-0812">Transmembrane</keyword>
<keyword evidence="4" id="KW-0138">CF(0)</keyword>
<dbReference type="SUPFAM" id="SSF81336">
    <property type="entry name" value="F1F0 ATP synthase subunit A"/>
    <property type="match status" value="1"/>
</dbReference>
<dbReference type="PROSITE" id="PS00449">
    <property type="entry name" value="ATPASE_A"/>
    <property type="match status" value="1"/>
</dbReference>
<feature type="transmembrane region" description="Helical" evidence="12">
    <location>
        <begin position="186"/>
        <end position="211"/>
    </location>
</feature>
<geneLocation type="mitochondrion" evidence="13"/>
<dbReference type="InterPro" id="IPR035908">
    <property type="entry name" value="F0_ATP_A_sf"/>
</dbReference>